<sequence>MEKAQAEVWFPFGQQAVKAANLLPCHASAGAGSGTRGAVRGSVLTVYTAENSGGKGGRALFTPSGSFRSLSRHGAASFISATHPPPPLAPP</sequence>
<evidence type="ECO:0000313" key="1">
    <source>
        <dbReference type="EMBL" id="KAJ8401496.1"/>
    </source>
</evidence>
<gene>
    <name evidence="1" type="ORF">AAFF_G00384150</name>
</gene>
<keyword evidence="2" id="KW-1185">Reference proteome</keyword>
<dbReference type="AlphaFoldDB" id="A0AAD7SHE5"/>
<dbReference type="Proteomes" id="UP001221898">
    <property type="component" value="Unassembled WGS sequence"/>
</dbReference>
<protein>
    <submittedName>
        <fullName evidence="1">Uncharacterized protein</fullName>
    </submittedName>
</protein>
<name>A0AAD7SHE5_9TELE</name>
<comment type="caution">
    <text evidence="1">The sequence shown here is derived from an EMBL/GenBank/DDBJ whole genome shotgun (WGS) entry which is preliminary data.</text>
</comment>
<reference evidence="1" key="1">
    <citation type="journal article" date="2023" name="Science">
        <title>Genome structures resolve the early diversification of teleost fishes.</title>
        <authorList>
            <person name="Parey E."/>
            <person name="Louis A."/>
            <person name="Montfort J."/>
            <person name="Bouchez O."/>
            <person name="Roques C."/>
            <person name="Iampietro C."/>
            <person name="Lluch J."/>
            <person name="Castinel A."/>
            <person name="Donnadieu C."/>
            <person name="Desvignes T."/>
            <person name="Floi Bucao C."/>
            <person name="Jouanno E."/>
            <person name="Wen M."/>
            <person name="Mejri S."/>
            <person name="Dirks R."/>
            <person name="Jansen H."/>
            <person name="Henkel C."/>
            <person name="Chen W.J."/>
            <person name="Zahm M."/>
            <person name="Cabau C."/>
            <person name="Klopp C."/>
            <person name="Thompson A.W."/>
            <person name="Robinson-Rechavi M."/>
            <person name="Braasch I."/>
            <person name="Lecointre G."/>
            <person name="Bobe J."/>
            <person name="Postlethwait J.H."/>
            <person name="Berthelot C."/>
            <person name="Roest Crollius H."/>
            <person name="Guiguen Y."/>
        </authorList>
    </citation>
    <scope>NUCLEOTIDE SEQUENCE</scope>
    <source>
        <strain evidence="1">NC1722</strain>
    </source>
</reference>
<proteinExistence type="predicted"/>
<evidence type="ECO:0000313" key="2">
    <source>
        <dbReference type="Proteomes" id="UP001221898"/>
    </source>
</evidence>
<dbReference type="EMBL" id="JAINUG010000070">
    <property type="protein sequence ID" value="KAJ8401496.1"/>
    <property type="molecule type" value="Genomic_DNA"/>
</dbReference>
<organism evidence="1 2">
    <name type="scientific">Aldrovandia affinis</name>
    <dbReference type="NCBI Taxonomy" id="143900"/>
    <lineage>
        <taxon>Eukaryota</taxon>
        <taxon>Metazoa</taxon>
        <taxon>Chordata</taxon>
        <taxon>Craniata</taxon>
        <taxon>Vertebrata</taxon>
        <taxon>Euteleostomi</taxon>
        <taxon>Actinopterygii</taxon>
        <taxon>Neopterygii</taxon>
        <taxon>Teleostei</taxon>
        <taxon>Notacanthiformes</taxon>
        <taxon>Halosauridae</taxon>
        <taxon>Aldrovandia</taxon>
    </lineage>
</organism>
<accession>A0AAD7SHE5</accession>